<dbReference type="InterPro" id="IPR000515">
    <property type="entry name" value="MetI-like"/>
</dbReference>
<dbReference type="FunFam" id="1.10.3720.10:FF:000033">
    <property type="entry name" value="Polar amino acid ABC transporter permease"/>
    <property type="match status" value="1"/>
</dbReference>
<evidence type="ECO:0000256" key="3">
    <source>
        <dbReference type="ARBA" id="ARBA00022448"/>
    </source>
</evidence>
<dbReference type="GO" id="GO:0043190">
    <property type="term" value="C:ATP-binding cassette (ABC) transporter complex"/>
    <property type="evidence" value="ECO:0007669"/>
    <property type="project" value="InterPro"/>
</dbReference>
<comment type="caution">
    <text evidence="11">The sequence shown here is derived from an EMBL/GenBank/DDBJ whole genome shotgun (WGS) entry which is preliminary data.</text>
</comment>
<dbReference type="EMBL" id="JACRSR010000001">
    <property type="protein sequence ID" value="MBC8531254.1"/>
    <property type="molecule type" value="Genomic_DNA"/>
</dbReference>
<keyword evidence="7 9" id="KW-1133">Transmembrane helix</keyword>
<evidence type="ECO:0000256" key="8">
    <source>
        <dbReference type="ARBA" id="ARBA00023136"/>
    </source>
</evidence>
<protein>
    <submittedName>
        <fullName evidence="11">Amino acid ABC transporter permease</fullName>
    </submittedName>
</protein>
<evidence type="ECO:0000256" key="6">
    <source>
        <dbReference type="ARBA" id="ARBA00022970"/>
    </source>
</evidence>
<dbReference type="Pfam" id="PF00528">
    <property type="entry name" value="BPD_transp_1"/>
    <property type="match status" value="1"/>
</dbReference>
<comment type="similarity">
    <text evidence="2">Belongs to the binding-protein-dependent transport system permease family. HisMQ subfamily.</text>
</comment>
<name>A0A926D5H7_9FIRM</name>
<keyword evidence="3 9" id="KW-0813">Transport</keyword>
<comment type="subcellular location">
    <subcellularLocation>
        <location evidence="1 9">Cell membrane</location>
        <topology evidence="1 9">Multi-pass membrane protein</topology>
    </subcellularLocation>
</comment>
<dbReference type="PROSITE" id="PS50928">
    <property type="entry name" value="ABC_TM1"/>
    <property type="match status" value="1"/>
</dbReference>
<dbReference type="GO" id="GO:0022857">
    <property type="term" value="F:transmembrane transporter activity"/>
    <property type="evidence" value="ECO:0007669"/>
    <property type="project" value="InterPro"/>
</dbReference>
<feature type="domain" description="ABC transmembrane type-1" evidence="10">
    <location>
        <begin position="1"/>
        <end position="184"/>
    </location>
</feature>
<dbReference type="GO" id="GO:0006865">
    <property type="term" value="P:amino acid transport"/>
    <property type="evidence" value="ECO:0007669"/>
    <property type="project" value="UniProtKB-KW"/>
</dbReference>
<dbReference type="AlphaFoldDB" id="A0A926D5H7"/>
<gene>
    <name evidence="11" type="ORF">H8696_05255</name>
</gene>
<dbReference type="Gene3D" id="1.10.3720.10">
    <property type="entry name" value="MetI-like"/>
    <property type="match status" value="1"/>
</dbReference>
<dbReference type="Proteomes" id="UP000623172">
    <property type="component" value="Unassembled WGS sequence"/>
</dbReference>
<keyword evidence="4" id="KW-1003">Cell membrane</keyword>
<feature type="transmembrane region" description="Helical" evidence="9">
    <location>
        <begin position="6"/>
        <end position="22"/>
    </location>
</feature>
<keyword evidence="5 9" id="KW-0812">Transmembrane</keyword>
<dbReference type="SUPFAM" id="SSF161098">
    <property type="entry name" value="MetI-like"/>
    <property type="match status" value="1"/>
</dbReference>
<dbReference type="CDD" id="cd06261">
    <property type="entry name" value="TM_PBP2"/>
    <property type="match status" value="1"/>
</dbReference>
<sequence>MYSALTVLFGTLGGIVFALMKLSKSRILRFVASLYIEVIRGTPLLVQLFIIFYGLPSLGINLDRTVAAVMALSINSSAYVAEIVRAGIQAVDKGQTEAGRSLGLSGWQTMRMIVLPQAIRNILPALGNEFVTVIKESSLASIIGLKELMYNAQGTATTTFLTMECYLVAAALYFIMTFTLSKILAYVEKRMRSESRMPHGSGMGKRMLGFGRSRGGDAK</sequence>
<evidence type="ECO:0000256" key="2">
    <source>
        <dbReference type="ARBA" id="ARBA00010072"/>
    </source>
</evidence>
<evidence type="ECO:0000256" key="9">
    <source>
        <dbReference type="RuleBase" id="RU363032"/>
    </source>
</evidence>
<evidence type="ECO:0000259" key="10">
    <source>
        <dbReference type="PROSITE" id="PS50928"/>
    </source>
</evidence>
<dbReference type="PANTHER" id="PTHR30614:SF20">
    <property type="entry name" value="GLUTAMINE TRANSPORT SYSTEM PERMEASE PROTEIN GLNP"/>
    <property type="match status" value="1"/>
</dbReference>
<keyword evidence="8 9" id="KW-0472">Membrane</keyword>
<feature type="transmembrane region" description="Helical" evidence="9">
    <location>
        <begin position="34"/>
        <end position="55"/>
    </location>
</feature>
<dbReference type="NCBIfam" id="TIGR01726">
    <property type="entry name" value="HEQRo_perm_3TM"/>
    <property type="match status" value="1"/>
</dbReference>
<dbReference type="InterPro" id="IPR010065">
    <property type="entry name" value="AA_ABC_transptr_permease_3TM"/>
</dbReference>
<organism evidence="11 12">
    <name type="scientific">Gehongia tenuis</name>
    <dbReference type="NCBI Taxonomy" id="2763655"/>
    <lineage>
        <taxon>Bacteria</taxon>
        <taxon>Bacillati</taxon>
        <taxon>Bacillota</taxon>
        <taxon>Clostridia</taxon>
        <taxon>Christensenellales</taxon>
        <taxon>Christensenellaceae</taxon>
        <taxon>Gehongia</taxon>
    </lineage>
</organism>
<keyword evidence="6" id="KW-0029">Amino-acid transport</keyword>
<accession>A0A926D5H7</accession>
<keyword evidence="12" id="KW-1185">Reference proteome</keyword>
<feature type="transmembrane region" description="Helical" evidence="9">
    <location>
        <begin position="166"/>
        <end position="187"/>
    </location>
</feature>
<evidence type="ECO:0000313" key="12">
    <source>
        <dbReference type="Proteomes" id="UP000623172"/>
    </source>
</evidence>
<dbReference type="InterPro" id="IPR035906">
    <property type="entry name" value="MetI-like_sf"/>
</dbReference>
<evidence type="ECO:0000256" key="7">
    <source>
        <dbReference type="ARBA" id="ARBA00022989"/>
    </source>
</evidence>
<evidence type="ECO:0000256" key="1">
    <source>
        <dbReference type="ARBA" id="ARBA00004651"/>
    </source>
</evidence>
<proteinExistence type="inferred from homology"/>
<evidence type="ECO:0000256" key="4">
    <source>
        <dbReference type="ARBA" id="ARBA00022475"/>
    </source>
</evidence>
<evidence type="ECO:0000313" key="11">
    <source>
        <dbReference type="EMBL" id="MBC8531254.1"/>
    </source>
</evidence>
<dbReference type="InterPro" id="IPR043429">
    <property type="entry name" value="ArtM/GltK/GlnP/TcyL/YhdX-like"/>
</dbReference>
<reference evidence="11" key="1">
    <citation type="submission" date="2020-08" db="EMBL/GenBank/DDBJ databases">
        <title>Genome public.</title>
        <authorList>
            <person name="Liu C."/>
            <person name="Sun Q."/>
        </authorList>
    </citation>
    <scope>NUCLEOTIDE SEQUENCE</scope>
    <source>
        <strain evidence="11">NSJ-53</strain>
    </source>
</reference>
<evidence type="ECO:0000256" key="5">
    <source>
        <dbReference type="ARBA" id="ARBA00022692"/>
    </source>
</evidence>
<dbReference type="PANTHER" id="PTHR30614">
    <property type="entry name" value="MEMBRANE COMPONENT OF AMINO ACID ABC TRANSPORTER"/>
    <property type="match status" value="1"/>
</dbReference>